<evidence type="ECO:0000256" key="2">
    <source>
        <dbReference type="ARBA" id="ARBA00022519"/>
    </source>
</evidence>
<sequence>MNVDRWIWVSLALGSTIGGFAGICYASLNGPSLTYGGTLLLPALAAVFLGSTQVTPGRVNVFGTMLAIFVLATGIQGLQFVTGAQWLDPLFSGLALIVAVAFAGWQQRRAPVGKKRRLGSAAPAEPPESEFAGAGKVVS</sequence>
<feature type="transmembrane region" description="Helical" evidence="4">
    <location>
        <begin position="34"/>
        <end position="52"/>
    </location>
</feature>
<dbReference type="Proteomes" id="UP000188929">
    <property type="component" value="Unassembled WGS sequence"/>
</dbReference>
<reference evidence="6" key="1">
    <citation type="submission" date="2016-10" db="EMBL/GenBank/DDBJ databases">
        <title>Frankia sp. NRRL B-16386 Genome sequencing.</title>
        <authorList>
            <person name="Ghodhbane-Gtari F."/>
            <person name="Swanson E."/>
            <person name="Gueddou A."/>
            <person name="Hezbri K."/>
            <person name="Ktari K."/>
            <person name="Nouioui I."/>
            <person name="Morris K."/>
            <person name="Simpson S."/>
            <person name="Abebe-Akele F."/>
            <person name="Thomas K."/>
            <person name="Gtari M."/>
            <person name="Tisa L.S."/>
        </authorList>
    </citation>
    <scope>NUCLEOTIDE SEQUENCE [LARGE SCALE GENOMIC DNA]</scope>
    <source>
        <strain evidence="6">NRRL B-16386</strain>
    </source>
</reference>
<evidence type="ECO:0000256" key="4">
    <source>
        <dbReference type="SAM" id="Phobius"/>
    </source>
</evidence>
<feature type="region of interest" description="Disordered" evidence="3">
    <location>
        <begin position="116"/>
        <end position="139"/>
    </location>
</feature>
<keyword evidence="4" id="KW-1133">Transmembrane helix</keyword>
<keyword evidence="6" id="KW-1185">Reference proteome</keyword>
<comment type="caution">
    <text evidence="5">The sequence shown here is derived from an EMBL/GenBank/DDBJ whole genome shotgun (WGS) entry which is preliminary data.</text>
</comment>
<dbReference type="EMBL" id="MOMC01000097">
    <property type="protein sequence ID" value="ONH22849.1"/>
    <property type="molecule type" value="Genomic_DNA"/>
</dbReference>
<keyword evidence="1" id="KW-0813">Transport</keyword>
<protein>
    <submittedName>
        <fullName evidence="5">Uncharacterized protein</fullName>
    </submittedName>
</protein>
<keyword evidence="2" id="KW-1003">Cell membrane</keyword>
<organism evidence="5 6">
    <name type="scientific">Pseudofrankia asymbiotica</name>
    <dbReference type="NCBI Taxonomy" id="1834516"/>
    <lineage>
        <taxon>Bacteria</taxon>
        <taxon>Bacillati</taxon>
        <taxon>Actinomycetota</taxon>
        <taxon>Actinomycetes</taxon>
        <taxon>Frankiales</taxon>
        <taxon>Frankiaceae</taxon>
        <taxon>Pseudofrankia</taxon>
    </lineage>
</organism>
<evidence type="ECO:0000313" key="5">
    <source>
        <dbReference type="EMBL" id="ONH22849.1"/>
    </source>
</evidence>
<feature type="compositionally biased region" description="Low complexity" evidence="3">
    <location>
        <begin position="119"/>
        <end position="139"/>
    </location>
</feature>
<keyword evidence="2" id="KW-0997">Cell inner membrane</keyword>
<feature type="transmembrane region" description="Helical" evidence="4">
    <location>
        <begin position="59"/>
        <end position="80"/>
    </location>
</feature>
<name>A0A1V2I0G7_9ACTN</name>
<dbReference type="PANTHER" id="PTHR32196:SF21">
    <property type="entry name" value="ABC TRANSPORTER PERMEASE PROTEIN YPHD-RELATED"/>
    <property type="match status" value="1"/>
</dbReference>
<proteinExistence type="predicted"/>
<evidence type="ECO:0000256" key="3">
    <source>
        <dbReference type="SAM" id="MobiDB-lite"/>
    </source>
</evidence>
<dbReference type="STRING" id="1834516.BL253_34655"/>
<evidence type="ECO:0000313" key="6">
    <source>
        <dbReference type="Proteomes" id="UP000188929"/>
    </source>
</evidence>
<keyword evidence="4" id="KW-0472">Membrane</keyword>
<gene>
    <name evidence="5" type="ORF">BL253_34655</name>
</gene>
<dbReference type="PANTHER" id="PTHR32196">
    <property type="entry name" value="ABC TRANSPORTER PERMEASE PROTEIN YPHD-RELATED-RELATED"/>
    <property type="match status" value="1"/>
</dbReference>
<accession>A0A1V2I0G7</accession>
<dbReference type="GO" id="GO:0005886">
    <property type="term" value="C:plasma membrane"/>
    <property type="evidence" value="ECO:0007669"/>
    <property type="project" value="TreeGrafter"/>
</dbReference>
<evidence type="ECO:0000256" key="1">
    <source>
        <dbReference type="ARBA" id="ARBA00022448"/>
    </source>
</evidence>
<dbReference type="AlphaFoldDB" id="A0A1V2I0G7"/>
<keyword evidence="4" id="KW-0812">Transmembrane</keyword>
<feature type="transmembrane region" description="Helical" evidence="4">
    <location>
        <begin position="86"/>
        <end position="105"/>
    </location>
</feature>
<feature type="transmembrane region" description="Helical" evidence="4">
    <location>
        <begin position="7"/>
        <end position="28"/>
    </location>
</feature>